<keyword evidence="1" id="KW-0472">Membrane</keyword>
<feature type="transmembrane region" description="Helical" evidence="1">
    <location>
        <begin position="131"/>
        <end position="149"/>
    </location>
</feature>
<accession>A0A3P3YDE7</accession>
<evidence type="ECO:0000313" key="3">
    <source>
        <dbReference type="Proteomes" id="UP000290189"/>
    </source>
</evidence>
<evidence type="ECO:0000313" key="2">
    <source>
        <dbReference type="EMBL" id="SPQ97970.1"/>
    </source>
</evidence>
<dbReference type="EMBL" id="OVEO01000008">
    <property type="protein sequence ID" value="SPQ97970.1"/>
    <property type="molecule type" value="Genomic_DNA"/>
</dbReference>
<dbReference type="Proteomes" id="UP000290189">
    <property type="component" value="Unassembled WGS sequence"/>
</dbReference>
<protein>
    <submittedName>
        <fullName evidence="2">Uncharacterized protein</fullName>
    </submittedName>
</protein>
<keyword evidence="1" id="KW-1133">Transmembrane helix</keyword>
<keyword evidence="2" id="KW-0496">Mitochondrion</keyword>
<gene>
    <name evidence="2" type="ORF">PLBR_LOCUS5185</name>
</gene>
<evidence type="ECO:0000256" key="1">
    <source>
        <dbReference type="SAM" id="Phobius"/>
    </source>
</evidence>
<dbReference type="AlphaFoldDB" id="A0A3P3YDE7"/>
<organism evidence="2 3">
    <name type="scientific">Plasmodiophora brassicae</name>
    <name type="common">Clubroot disease agent</name>
    <dbReference type="NCBI Taxonomy" id="37360"/>
    <lineage>
        <taxon>Eukaryota</taxon>
        <taxon>Sar</taxon>
        <taxon>Rhizaria</taxon>
        <taxon>Endomyxa</taxon>
        <taxon>Phytomyxea</taxon>
        <taxon>Plasmodiophorida</taxon>
        <taxon>Plasmodiophoridae</taxon>
        <taxon>Plasmodiophora</taxon>
    </lineage>
</organism>
<feature type="transmembrane region" description="Helical" evidence="1">
    <location>
        <begin position="107"/>
        <end position="125"/>
    </location>
</feature>
<proteinExistence type="predicted"/>
<feature type="transmembrane region" description="Helical" evidence="1">
    <location>
        <begin position="40"/>
        <end position="62"/>
    </location>
</feature>
<sequence length="156" mass="16382">MAASPTALAHRAKRAVLDEVQHGQACLRQIVHGQATRTDLFFIDSAVLGLGGLVSVLMPTLVTGLYGGGFSSSSWESCSTRTVGVYMVGLAALVYACGHGTDRMSRALLLLWALVTFNAFAVIVYSTSGTLLHFVTFLGALALTGAHALDAKLVKI</sequence>
<feature type="transmembrane region" description="Helical" evidence="1">
    <location>
        <begin position="82"/>
        <end position="100"/>
    </location>
</feature>
<reference evidence="2 3" key="1">
    <citation type="submission" date="2018-03" db="EMBL/GenBank/DDBJ databases">
        <authorList>
            <person name="Fogelqvist J."/>
        </authorList>
    </citation>
    <scope>NUCLEOTIDE SEQUENCE [LARGE SCALE GENOMIC DNA]</scope>
</reference>
<geneLocation type="mitochondrion" evidence="2"/>
<keyword evidence="1" id="KW-0812">Transmembrane</keyword>
<name>A0A3P3YDE7_PLABS</name>